<dbReference type="Pfam" id="PF08719">
    <property type="entry name" value="NADAR"/>
    <property type="match status" value="1"/>
</dbReference>
<keyword evidence="6" id="KW-1185">Reference proteome</keyword>
<feature type="region of interest" description="Disordered" evidence="3">
    <location>
        <begin position="257"/>
        <end position="303"/>
    </location>
</feature>
<dbReference type="RefSeq" id="WP_157569980.1">
    <property type="nucleotide sequence ID" value="NZ_WQKZ01000011.1"/>
</dbReference>
<evidence type="ECO:0000256" key="1">
    <source>
        <dbReference type="ARBA" id="ARBA00000022"/>
    </source>
</evidence>
<dbReference type="CDD" id="cd15457">
    <property type="entry name" value="NADAR"/>
    <property type="match status" value="1"/>
</dbReference>
<comment type="caution">
    <text evidence="5">The sequence shown here is derived from an EMBL/GenBank/DDBJ whole genome shotgun (WGS) entry which is preliminary data.</text>
</comment>
<evidence type="ECO:0000256" key="3">
    <source>
        <dbReference type="SAM" id="MobiDB-lite"/>
    </source>
</evidence>
<dbReference type="Proteomes" id="UP000441336">
    <property type="component" value="Unassembled WGS sequence"/>
</dbReference>
<evidence type="ECO:0000313" key="6">
    <source>
        <dbReference type="Proteomes" id="UP000441336"/>
    </source>
</evidence>
<feature type="compositionally biased region" description="Basic and acidic residues" evidence="3">
    <location>
        <begin position="272"/>
        <end position="282"/>
    </location>
</feature>
<dbReference type="InterPro" id="IPR037238">
    <property type="entry name" value="YbiA-like_sf"/>
</dbReference>
<dbReference type="EMBL" id="WQKZ01000011">
    <property type="protein sequence ID" value="MVN79204.1"/>
    <property type="molecule type" value="Genomic_DNA"/>
</dbReference>
<name>A0A7K1TLB5_9BACT</name>
<sequence>MEPNRKYDSKVYDAEQSCVFRKTKEQFGGLSNMASGFPLRINNIPILSSEALYQACRFPSLPDVQSKILNQRSPMTAKMVGKPFREDTRADWEDVRIKIMRWCLKVKLAQNYFEFGKLLESTFDKQIVEDSSKDDFWGAVRDKSDNDKLIGVNALGRLLMEIRHFYNEHRFSYNMFVVEPLSIPDFLLFGHPIQVVDERINFISHLERIMHCKEAIKINYTVKPSILSEEVVIISDIPTSSLNTLFIKDKTASTKKVAAPKDKPAKRKREAKKVGEPAEKAKGKATRKSSVRFLKDQPMLPLS</sequence>
<reference evidence="5 6" key="1">
    <citation type="submission" date="2019-12" db="EMBL/GenBank/DDBJ databases">
        <title>Hymenobacter sp. HMF4947 Genome sequencing and assembly.</title>
        <authorList>
            <person name="Kang H."/>
            <person name="Cha I."/>
            <person name="Kim H."/>
            <person name="Joh K."/>
        </authorList>
    </citation>
    <scope>NUCLEOTIDE SEQUENCE [LARGE SCALE GENOMIC DNA]</scope>
    <source>
        <strain evidence="5 6">HMF4947</strain>
    </source>
</reference>
<comment type="catalytic activity">
    <reaction evidence="2">
        <text>2,5-diamino-6-hydroxy-4-(5-phosphoribosylamino)-pyrimidine + H2O = 2,5,6-triamino-4-hydroxypyrimidine + D-ribose 5-phosphate</text>
        <dbReference type="Rhea" id="RHEA:23436"/>
        <dbReference type="ChEBI" id="CHEBI:15377"/>
        <dbReference type="ChEBI" id="CHEBI:58614"/>
        <dbReference type="ChEBI" id="CHEBI:78346"/>
        <dbReference type="ChEBI" id="CHEBI:137796"/>
    </reaction>
</comment>
<proteinExistence type="predicted"/>
<evidence type="ECO:0000259" key="4">
    <source>
        <dbReference type="Pfam" id="PF08719"/>
    </source>
</evidence>
<protein>
    <submittedName>
        <fullName evidence="5">DUF1768 domain-containing protein</fullName>
    </submittedName>
</protein>
<dbReference type="SUPFAM" id="SSF143990">
    <property type="entry name" value="YbiA-like"/>
    <property type="match status" value="1"/>
</dbReference>
<feature type="domain" description="NADAR" evidence="4">
    <location>
        <begin position="20"/>
        <end position="164"/>
    </location>
</feature>
<dbReference type="InterPro" id="IPR012816">
    <property type="entry name" value="NADAR"/>
</dbReference>
<accession>A0A7K1TLB5</accession>
<dbReference type="Gene3D" id="1.10.357.40">
    <property type="entry name" value="YbiA-like"/>
    <property type="match status" value="1"/>
</dbReference>
<evidence type="ECO:0000256" key="2">
    <source>
        <dbReference type="ARBA" id="ARBA00000751"/>
    </source>
</evidence>
<dbReference type="AlphaFoldDB" id="A0A7K1TLB5"/>
<organism evidence="5 6">
    <name type="scientific">Hymenobacter ginkgonis</name>
    <dbReference type="NCBI Taxonomy" id="2682976"/>
    <lineage>
        <taxon>Bacteria</taxon>
        <taxon>Pseudomonadati</taxon>
        <taxon>Bacteroidota</taxon>
        <taxon>Cytophagia</taxon>
        <taxon>Cytophagales</taxon>
        <taxon>Hymenobacteraceae</taxon>
        <taxon>Hymenobacter</taxon>
    </lineage>
</organism>
<gene>
    <name evidence="5" type="ORF">GO988_22970</name>
</gene>
<evidence type="ECO:0000313" key="5">
    <source>
        <dbReference type="EMBL" id="MVN79204.1"/>
    </source>
</evidence>
<comment type="catalytic activity">
    <reaction evidence="1">
        <text>5-amino-6-(5-phospho-D-ribosylamino)uracil + H2O = 5,6-diaminouracil + D-ribose 5-phosphate</text>
        <dbReference type="Rhea" id="RHEA:55020"/>
        <dbReference type="ChEBI" id="CHEBI:15377"/>
        <dbReference type="ChEBI" id="CHEBI:46252"/>
        <dbReference type="ChEBI" id="CHEBI:58453"/>
        <dbReference type="ChEBI" id="CHEBI:78346"/>
    </reaction>
</comment>
<dbReference type="NCBIfam" id="TIGR02464">
    <property type="entry name" value="ribofla_fusion"/>
    <property type="match status" value="1"/>
</dbReference>